<feature type="compositionally biased region" description="Low complexity" evidence="4">
    <location>
        <begin position="22"/>
        <end position="52"/>
    </location>
</feature>
<evidence type="ECO:0000313" key="7">
    <source>
        <dbReference type="Proteomes" id="UP001530377"/>
    </source>
</evidence>
<sequence length="721" mass="78030">TSPDIPTCPPRYSAPPPPNVRTSTTTTTTTTTTALGSTTSEAPTTSSSPPRTGVTRGDTKGANLLLTDLNISTGAGNTILRSINFRVDPKERWGIVGPNGCGKSTLLGAITGTVRIDGGDALVASKVKVGYLKQTAVSGSTKTVREEAASEMEEINSAKLLMERLEERITAGDASEKTLDDLATAQSRFEDVGGWTQEQDVDQVLKGLGFQPSDSDRLCSDFSGGWQMRIALARLLLSQPDLLLLDEPSNHLDSSARDWLATYLSKYEGSMLLVSHDVALLSKAVNSIAEVSGQTLIQFVSCDYDKYLSEKAFRAKSAIAEYERNLKEAARLQEFVDKFGASATKAASAQSRVKMIEKMRRDGKLDPPPMSVVESRWKPSLVLPDPPKGIGEKLLVLKNASIGYGDGSPPILEGIDLVVNRGIKLILRGPNGAGKSTLLAALRGKLPLLSGERIENDRLRLGVFTQDLAQELDVNRRAMDLVTDYARGGPEGDITISNQDARGVMGRLGLSDEKPLRKVGELSGGEKARVALSMFALKASNLLLLDEPSNHLDIECIEALGESLSNWGGKDGSIVVVSHDRAFCELVGFTHVGTVMDGGVVIEERGLEERDWARYDIAGAALGGCEDVVPISELKAEDKAEQERKRKLAFNAPKRMKKIEDMIAKAEAKVAEYDEQMMKFGSDAVKLMEITKKKKSEEDGVAKLMEEWESLEVVLAEMSAR</sequence>
<dbReference type="Pfam" id="PF00005">
    <property type="entry name" value="ABC_tran"/>
    <property type="match status" value="2"/>
</dbReference>
<evidence type="ECO:0000313" key="6">
    <source>
        <dbReference type="EMBL" id="KAL3816190.1"/>
    </source>
</evidence>
<dbReference type="SUPFAM" id="SSF52540">
    <property type="entry name" value="P-loop containing nucleoside triphosphate hydrolases"/>
    <property type="match status" value="2"/>
</dbReference>
<dbReference type="PANTHER" id="PTHR19211:SF133">
    <property type="entry name" value="ABC TRANSPORTER FAMILY PROTEIN"/>
    <property type="match status" value="1"/>
</dbReference>
<comment type="caution">
    <text evidence="6">The sequence shown here is derived from an EMBL/GenBank/DDBJ whole genome shotgun (WGS) entry which is preliminary data.</text>
</comment>
<dbReference type="PROSITE" id="PS00211">
    <property type="entry name" value="ABC_TRANSPORTER_1"/>
    <property type="match status" value="2"/>
</dbReference>
<dbReference type="EMBL" id="JALLPB020000161">
    <property type="protein sequence ID" value="KAL3816190.1"/>
    <property type="molecule type" value="Genomic_DNA"/>
</dbReference>
<feature type="domain" description="ABC transporter" evidence="5">
    <location>
        <begin position="397"/>
        <end position="622"/>
    </location>
</feature>
<dbReference type="Pfam" id="PF16326">
    <property type="entry name" value="ABC_tran_CTD"/>
    <property type="match status" value="1"/>
</dbReference>
<keyword evidence="2" id="KW-0547">Nucleotide-binding</keyword>
<dbReference type="CDD" id="cd03221">
    <property type="entry name" value="ABCF_EF-3"/>
    <property type="match status" value="1"/>
</dbReference>
<evidence type="ECO:0000256" key="3">
    <source>
        <dbReference type="ARBA" id="ARBA00022840"/>
    </source>
</evidence>
<dbReference type="PROSITE" id="PS50893">
    <property type="entry name" value="ABC_TRANSPORTER_2"/>
    <property type="match status" value="2"/>
</dbReference>
<evidence type="ECO:0000259" key="5">
    <source>
        <dbReference type="PROSITE" id="PS50893"/>
    </source>
</evidence>
<keyword evidence="1" id="KW-0677">Repeat</keyword>
<dbReference type="SMART" id="SM00382">
    <property type="entry name" value="AAA"/>
    <property type="match status" value="2"/>
</dbReference>
<keyword evidence="7" id="KW-1185">Reference proteome</keyword>
<feature type="non-terminal residue" evidence="6">
    <location>
        <position position="1"/>
    </location>
</feature>
<feature type="region of interest" description="Disordered" evidence="4">
    <location>
        <begin position="1"/>
        <end position="59"/>
    </location>
</feature>
<dbReference type="InterPro" id="IPR027417">
    <property type="entry name" value="P-loop_NTPase"/>
</dbReference>
<accession>A0ABD3RVF7</accession>
<protein>
    <recommendedName>
        <fullName evidence="5">ABC transporter domain-containing protein</fullName>
    </recommendedName>
</protein>
<dbReference type="Proteomes" id="UP001530377">
    <property type="component" value="Unassembled WGS sequence"/>
</dbReference>
<dbReference type="InterPro" id="IPR032781">
    <property type="entry name" value="ABC_tran_Xtn"/>
</dbReference>
<evidence type="ECO:0000256" key="2">
    <source>
        <dbReference type="ARBA" id="ARBA00022741"/>
    </source>
</evidence>
<evidence type="ECO:0000256" key="1">
    <source>
        <dbReference type="ARBA" id="ARBA00022737"/>
    </source>
</evidence>
<dbReference type="InterPro" id="IPR003593">
    <property type="entry name" value="AAA+_ATPase"/>
</dbReference>
<dbReference type="FunFam" id="3.40.50.300:FF:000011">
    <property type="entry name" value="Putative ABC transporter ATP-binding component"/>
    <property type="match status" value="1"/>
</dbReference>
<dbReference type="GO" id="GO:0005524">
    <property type="term" value="F:ATP binding"/>
    <property type="evidence" value="ECO:0007669"/>
    <property type="project" value="UniProtKB-KW"/>
</dbReference>
<name>A0ABD3RVF7_9STRA</name>
<proteinExistence type="predicted"/>
<dbReference type="Gene3D" id="3.40.50.300">
    <property type="entry name" value="P-loop containing nucleotide triphosphate hydrolases"/>
    <property type="match status" value="2"/>
</dbReference>
<dbReference type="Gene3D" id="1.10.287.380">
    <property type="entry name" value="Valyl-tRNA synthetase, C-terminal domain"/>
    <property type="match status" value="1"/>
</dbReference>
<dbReference type="InterPro" id="IPR050611">
    <property type="entry name" value="ABCF"/>
</dbReference>
<dbReference type="AlphaFoldDB" id="A0ABD3RVF7"/>
<reference evidence="6 7" key="1">
    <citation type="submission" date="2024-10" db="EMBL/GenBank/DDBJ databases">
        <title>Updated reference genomes for cyclostephanoid diatoms.</title>
        <authorList>
            <person name="Roberts W.R."/>
            <person name="Alverson A.J."/>
        </authorList>
    </citation>
    <scope>NUCLEOTIDE SEQUENCE [LARGE SCALE GENOMIC DNA]</scope>
    <source>
        <strain evidence="6 7">AJA228-03</strain>
    </source>
</reference>
<dbReference type="InterPro" id="IPR017871">
    <property type="entry name" value="ABC_transporter-like_CS"/>
</dbReference>
<feature type="compositionally biased region" description="Pro residues" evidence="4">
    <location>
        <begin position="1"/>
        <end position="19"/>
    </location>
</feature>
<evidence type="ECO:0000256" key="4">
    <source>
        <dbReference type="SAM" id="MobiDB-lite"/>
    </source>
</evidence>
<organism evidence="6 7">
    <name type="scientific">Cyclostephanos tholiformis</name>
    <dbReference type="NCBI Taxonomy" id="382380"/>
    <lineage>
        <taxon>Eukaryota</taxon>
        <taxon>Sar</taxon>
        <taxon>Stramenopiles</taxon>
        <taxon>Ochrophyta</taxon>
        <taxon>Bacillariophyta</taxon>
        <taxon>Coscinodiscophyceae</taxon>
        <taxon>Thalassiosirophycidae</taxon>
        <taxon>Stephanodiscales</taxon>
        <taxon>Stephanodiscaceae</taxon>
        <taxon>Cyclostephanos</taxon>
    </lineage>
</organism>
<dbReference type="InterPro" id="IPR032524">
    <property type="entry name" value="ABC_tran_C"/>
</dbReference>
<keyword evidence="3" id="KW-0067">ATP-binding</keyword>
<gene>
    <name evidence="6" type="ORF">ACHAXA_007308</name>
</gene>
<feature type="domain" description="ABC transporter" evidence="5">
    <location>
        <begin position="64"/>
        <end position="318"/>
    </location>
</feature>
<dbReference type="PANTHER" id="PTHR19211">
    <property type="entry name" value="ATP-BINDING TRANSPORT PROTEIN-RELATED"/>
    <property type="match status" value="1"/>
</dbReference>
<dbReference type="InterPro" id="IPR037118">
    <property type="entry name" value="Val-tRNA_synth_C_sf"/>
</dbReference>
<dbReference type="Pfam" id="PF12848">
    <property type="entry name" value="ABC_tran_Xtn"/>
    <property type="match status" value="1"/>
</dbReference>
<dbReference type="InterPro" id="IPR003439">
    <property type="entry name" value="ABC_transporter-like_ATP-bd"/>
</dbReference>